<dbReference type="PANTHER" id="PTHR43464:SF19">
    <property type="entry name" value="UBIQUINONE BIOSYNTHESIS O-METHYLTRANSFERASE, MITOCHONDRIAL"/>
    <property type="match status" value="1"/>
</dbReference>
<protein>
    <submittedName>
        <fullName evidence="5">Methyltransferase domain-containing protein</fullName>
    </submittedName>
</protein>
<keyword evidence="3" id="KW-0949">S-adenosyl-L-methionine</keyword>
<sequence length="231" mass="25353">MVDSDYDQFAEAYASANASGFFNAWYEKPAMLRLLGDVRGKRILDAGCGSGPASVSLTEAGGEVSGFDLSAAMIEIARRNLPDADLRVHDLAEPLPWDDDTFDIVVASLVLHYLPNWSDPLSEFNRVLGPRGRLLISVNHPGAFPIVHPDLEYFGVTKYTEDYEFAGRSVDLTFFHRPLSTMATSFAEGGFRIVGIHEPPADPDTPVEVLPRGVEPGGQFLGFLFFDLEAR</sequence>
<dbReference type="Pfam" id="PF08241">
    <property type="entry name" value="Methyltransf_11"/>
    <property type="match status" value="1"/>
</dbReference>
<dbReference type="SUPFAM" id="SSF53335">
    <property type="entry name" value="S-adenosyl-L-methionine-dependent methyltransferases"/>
    <property type="match status" value="1"/>
</dbReference>
<dbReference type="OrthoDB" id="9805171at2"/>
<dbReference type="CDD" id="cd02440">
    <property type="entry name" value="AdoMet_MTases"/>
    <property type="match status" value="1"/>
</dbReference>
<dbReference type="InterPro" id="IPR013216">
    <property type="entry name" value="Methyltransf_11"/>
</dbReference>
<evidence type="ECO:0000256" key="2">
    <source>
        <dbReference type="ARBA" id="ARBA00022679"/>
    </source>
</evidence>
<evidence type="ECO:0000313" key="6">
    <source>
        <dbReference type="Proteomes" id="UP000198742"/>
    </source>
</evidence>
<dbReference type="Proteomes" id="UP000198742">
    <property type="component" value="Unassembled WGS sequence"/>
</dbReference>
<evidence type="ECO:0000256" key="3">
    <source>
        <dbReference type="ARBA" id="ARBA00022691"/>
    </source>
</evidence>
<dbReference type="EMBL" id="FNRT01000002">
    <property type="protein sequence ID" value="SED13687.1"/>
    <property type="molecule type" value="Genomic_DNA"/>
</dbReference>
<gene>
    <name evidence="5" type="ORF">SAMN04489844_3750</name>
</gene>
<keyword evidence="2 5" id="KW-0808">Transferase</keyword>
<reference evidence="6" key="1">
    <citation type="submission" date="2016-10" db="EMBL/GenBank/DDBJ databases">
        <authorList>
            <person name="Varghese N."/>
            <person name="Submissions S."/>
        </authorList>
    </citation>
    <scope>NUCLEOTIDE SEQUENCE [LARGE SCALE GENOMIC DNA]</scope>
    <source>
        <strain evidence="6">DSM 22017</strain>
    </source>
</reference>
<dbReference type="InterPro" id="IPR029063">
    <property type="entry name" value="SAM-dependent_MTases_sf"/>
</dbReference>
<dbReference type="PANTHER" id="PTHR43464">
    <property type="entry name" value="METHYLTRANSFERASE"/>
    <property type="match status" value="1"/>
</dbReference>
<evidence type="ECO:0000256" key="1">
    <source>
        <dbReference type="ARBA" id="ARBA00022603"/>
    </source>
</evidence>
<dbReference type="RefSeq" id="WP_090971022.1">
    <property type="nucleotide sequence ID" value="NZ_FNRT01000002.1"/>
</dbReference>
<evidence type="ECO:0000259" key="4">
    <source>
        <dbReference type="Pfam" id="PF08241"/>
    </source>
</evidence>
<keyword evidence="1 5" id="KW-0489">Methyltransferase</keyword>
<accession>A0A1H4Y772</accession>
<dbReference type="GO" id="GO:0008757">
    <property type="term" value="F:S-adenosylmethionine-dependent methyltransferase activity"/>
    <property type="evidence" value="ECO:0007669"/>
    <property type="project" value="InterPro"/>
</dbReference>
<proteinExistence type="predicted"/>
<dbReference type="AlphaFoldDB" id="A0A1H4Y772"/>
<dbReference type="STRING" id="402596.SAMN04489844_3750"/>
<name>A0A1H4Y772_9ACTN</name>
<organism evidence="5 6">
    <name type="scientific">Nocardioides exalbidus</name>
    <dbReference type="NCBI Taxonomy" id="402596"/>
    <lineage>
        <taxon>Bacteria</taxon>
        <taxon>Bacillati</taxon>
        <taxon>Actinomycetota</taxon>
        <taxon>Actinomycetes</taxon>
        <taxon>Propionibacteriales</taxon>
        <taxon>Nocardioidaceae</taxon>
        <taxon>Nocardioides</taxon>
    </lineage>
</organism>
<dbReference type="Gene3D" id="3.40.50.150">
    <property type="entry name" value="Vaccinia Virus protein VP39"/>
    <property type="match status" value="1"/>
</dbReference>
<keyword evidence="6" id="KW-1185">Reference proteome</keyword>
<dbReference type="GO" id="GO:0032259">
    <property type="term" value="P:methylation"/>
    <property type="evidence" value="ECO:0007669"/>
    <property type="project" value="UniProtKB-KW"/>
</dbReference>
<feature type="domain" description="Methyltransferase type 11" evidence="4">
    <location>
        <begin position="44"/>
        <end position="136"/>
    </location>
</feature>
<evidence type="ECO:0000313" key="5">
    <source>
        <dbReference type="EMBL" id="SED13687.1"/>
    </source>
</evidence>